<evidence type="ECO:0000256" key="9">
    <source>
        <dbReference type="ARBA" id="ARBA00023136"/>
    </source>
</evidence>
<evidence type="ECO:0000259" key="10">
    <source>
        <dbReference type="PROSITE" id="PS50893"/>
    </source>
</evidence>
<dbReference type="InterPro" id="IPR003593">
    <property type="entry name" value="AAA+_ATPase"/>
</dbReference>
<feature type="domain" description="ABC transporter" evidence="10">
    <location>
        <begin position="27"/>
        <end position="277"/>
    </location>
</feature>
<dbReference type="EMBL" id="BOSM01000006">
    <property type="protein sequence ID" value="GIP59724.1"/>
    <property type="molecule type" value="Genomic_DNA"/>
</dbReference>
<evidence type="ECO:0000256" key="5">
    <source>
        <dbReference type="ARBA" id="ARBA00022519"/>
    </source>
</evidence>
<sequence length="348" mass="37789">MTTPQQTSSAGGSAAGAAVGNAASAIMKIDQLTLSFQQESGPVTAFRDVTLQLNKGEILGLVGESGSGKSLTALSLMKLLPANARFDHGDITLEGVSLRSMSESQMRNIRGNKVSMIFQEPMTALNPLIPVGRQIEELYILHTKLRKSERKQKVIELLKAVGISDPEARFHQYPFEMSGGMRQRVMIAMALACNPQVIIADEPTTALDVTIQAQILDLLKEIRRQYDTSILLITHDMGVIADAADRVAVMYAGRLMEVGAVDDLLDSPRHPYTIGLLNSIPDLFGDEGAELNTIPGVVPDLKNMPGGCPFHPRCPRATDICREQTPELAEIQQGHAVACWHPAEGERK</sequence>
<evidence type="ECO:0000256" key="6">
    <source>
        <dbReference type="ARBA" id="ARBA00022741"/>
    </source>
</evidence>
<comment type="similarity">
    <text evidence="2">Belongs to the ABC transporter superfamily.</text>
</comment>
<keyword evidence="6" id="KW-0547">Nucleotide-binding</keyword>
<evidence type="ECO:0000256" key="1">
    <source>
        <dbReference type="ARBA" id="ARBA00004202"/>
    </source>
</evidence>
<dbReference type="Pfam" id="PF08352">
    <property type="entry name" value="oligo_HPY"/>
    <property type="match status" value="1"/>
</dbReference>
<dbReference type="PANTHER" id="PTHR43297">
    <property type="entry name" value="OLIGOPEPTIDE TRANSPORT ATP-BINDING PROTEIN APPD"/>
    <property type="match status" value="1"/>
</dbReference>
<gene>
    <name evidence="11" type="ORF">J15TS10_35380</name>
</gene>
<dbReference type="SMART" id="SM00382">
    <property type="entry name" value="AAA"/>
    <property type="match status" value="1"/>
</dbReference>
<dbReference type="PROSITE" id="PS50893">
    <property type="entry name" value="ABC_TRANSPORTER_2"/>
    <property type="match status" value="1"/>
</dbReference>
<keyword evidence="8" id="KW-1278">Translocase</keyword>
<dbReference type="InterPro" id="IPR050388">
    <property type="entry name" value="ABC_Ni/Peptide_Import"/>
</dbReference>
<dbReference type="PANTHER" id="PTHR43297:SF14">
    <property type="entry name" value="ATPASE AAA-TYPE CORE DOMAIN-CONTAINING PROTEIN"/>
    <property type="match status" value="1"/>
</dbReference>
<dbReference type="PROSITE" id="PS00211">
    <property type="entry name" value="ABC_TRANSPORTER_1"/>
    <property type="match status" value="1"/>
</dbReference>
<dbReference type="InterPro" id="IPR013563">
    <property type="entry name" value="Oligopep_ABC_C"/>
</dbReference>
<dbReference type="NCBIfam" id="TIGR01727">
    <property type="entry name" value="oligo_HPY"/>
    <property type="match status" value="1"/>
</dbReference>
<dbReference type="InterPro" id="IPR017871">
    <property type="entry name" value="ABC_transporter-like_CS"/>
</dbReference>
<dbReference type="Proteomes" id="UP000681290">
    <property type="component" value="Unassembled WGS sequence"/>
</dbReference>
<name>A0ABQ4MUV8_9BACL</name>
<evidence type="ECO:0000256" key="7">
    <source>
        <dbReference type="ARBA" id="ARBA00022840"/>
    </source>
</evidence>
<keyword evidence="4" id="KW-1003">Cell membrane</keyword>
<keyword evidence="9" id="KW-0472">Membrane</keyword>
<keyword evidence="5" id="KW-0997">Cell inner membrane</keyword>
<protein>
    <submittedName>
        <fullName evidence="11">ABC transporter ATP-binding protein</fullName>
    </submittedName>
</protein>
<dbReference type="Pfam" id="PF00005">
    <property type="entry name" value="ABC_tran"/>
    <property type="match status" value="1"/>
</dbReference>
<dbReference type="InterPro" id="IPR027417">
    <property type="entry name" value="P-loop_NTPase"/>
</dbReference>
<proteinExistence type="inferred from homology"/>
<evidence type="ECO:0000256" key="4">
    <source>
        <dbReference type="ARBA" id="ARBA00022475"/>
    </source>
</evidence>
<reference evidence="11 12" key="1">
    <citation type="submission" date="2021-03" db="EMBL/GenBank/DDBJ databases">
        <title>Antimicrobial resistance genes in bacteria isolated from Japanese honey, and their potential for conferring macrolide and lincosamide resistance in the American foulbrood pathogen Paenibacillus larvae.</title>
        <authorList>
            <person name="Okamoto M."/>
            <person name="Kumagai M."/>
            <person name="Kanamori H."/>
            <person name="Takamatsu D."/>
        </authorList>
    </citation>
    <scope>NUCLEOTIDE SEQUENCE [LARGE SCALE GENOMIC DNA]</scope>
    <source>
        <strain evidence="11 12">J15TS10</strain>
    </source>
</reference>
<comment type="caution">
    <text evidence="11">The sequence shown here is derived from an EMBL/GenBank/DDBJ whole genome shotgun (WGS) entry which is preliminary data.</text>
</comment>
<dbReference type="RefSeq" id="WP_213592778.1">
    <property type="nucleotide sequence ID" value="NZ_BOSM01000006.1"/>
</dbReference>
<dbReference type="CDD" id="cd03257">
    <property type="entry name" value="ABC_NikE_OppD_transporters"/>
    <property type="match status" value="1"/>
</dbReference>
<evidence type="ECO:0000313" key="11">
    <source>
        <dbReference type="EMBL" id="GIP59724.1"/>
    </source>
</evidence>
<keyword evidence="3" id="KW-0813">Transport</keyword>
<comment type="subcellular location">
    <subcellularLocation>
        <location evidence="1">Cell membrane</location>
        <topology evidence="1">Peripheral membrane protein</topology>
    </subcellularLocation>
</comment>
<organism evidence="11 12">
    <name type="scientific">Paenibacillus woosongensis</name>
    <dbReference type="NCBI Taxonomy" id="307580"/>
    <lineage>
        <taxon>Bacteria</taxon>
        <taxon>Bacillati</taxon>
        <taxon>Bacillota</taxon>
        <taxon>Bacilli</taxon>
        <taxon>Bacillales</taxon>
        <taxon>Paenibacillaceae</taxon>
        <taxon>Paenibacillus</taxon>
    </lineage>
</organism>
<keyword evidence="7 11" id="KW-0067">ATP-binding</keyword>
<dbReference type="SUPFAM" id="SSF52540">
    <property type="entry name" value="P-loop containing nucleoside triphosphate hydrolases"/>
    <property type="match status" value="1"/>
</dbReference>
<dbReference type="Gene3D" id="3.40.50.300">
    <property type="entry name" value="P-loop containing nucleotide triphosphate hydrolases"/>
    <property type="match status" value="1"/>
</dbReference>
<accession>A0ABQ4MUV8</accession>
<evidence type="ECO:0000313" key="12">
    <source>
        <dbReference type="Proteomes" id="UP000681290"/>
    </source>
</evidence>
<dbReference type="InterPro" id="IPR003439">
    <property type="entry name" value="ABC_transporter-like_ATP-bd"/>
</dbReference>
<evidence type="ECO:0000256" key="2">
    <source>
        <dbReference type="ARBA" id="ARBA00005417"/>
    </source>
</evidence>
<evidence type="ECO:0000256" key="8">
    <source>
        <dbReference type="ARBA" id="ARBA00022967"/>
    </source>
</evidence>
<keyword evidence="12" id="KW-1185">Reference proteome</keyword>
<evidence type="ECO:0000256" key="3">
    <source>
        <dbReference type="ARBA" id="ARBA00022448"/>
    </source>
</evidence>
<dbReference type="GO" id="GO:0005524">
    <property type="term" value="F:ATP binding"/>
    <property type="evidence" value="ECO:0007669"/>
    <property type="project" value="UniProtKB-KW"/>
</dbReference>